<keyword evidence="1" id="KW-0732">Signal</keyword>
<evidence type="ECO:0000313" key="8">
    <source>
        <dbReference type="Proteomes" id="UP000528457"/>
    </source>
</evidence>
<dbReference type="InterPro" id="IPR018511">
    <property type="entry name" value="Hemolysin-typ_Ca-bd_CS"/>
</dbReference>
<evidence type="ECO:0000256" key="2">
    <source>
        <dbReference type="ARBA" id="ARBA00022737"/>
    </source>
</evidence>
<dbReference type="Gene3D" id="2.150.10.10">
    <property type="entry name" value="Serralysin-like metalloprotease, C-terminal"/>
    <property type="match status" value="1"/>
</dbReference>
<name>A0A7X0N051_9GAMM</name>
<dbReference type="PRINTS" id="PR00313">
    <property type="entry name" value="CABNDNGRPT"/>
</dbReference>
<dbReference type="InterPro" id="IPR010221">
    <property type="entry name" value="VCBS_dom"/>
</dbReference>
<dbReference type="InterPro" id="IPR001343">
    <property type="entry name" value="Hemolysn_Ca-bd"/>
</dbReference>
<dbReference type="GO" id="GO:0007154">
    <property type="term" value="P:cell communication"/>
    <property type="evidence" value="ECO:0007669"/>
    <property type="project" value="InterPro"/>
</dbReference>
<dbReference type="Proteomes" id="UP000528457">
    <property type="component" value="Unassembled WGS sequence"/>
</dbReference>
<evidence type="ECO:0000256" key="4">
    <source>
        <dbReference type="ARBA" id="ARBA00023065"/>
    </source>
</evidence>
<evidence type="ECO:0000256" key="5">
    <source>
        <dbReference type="SAM" id="MobiDB-lite"/>
    </source>
</evidence>
<keyword evidence="2" id="KW-0677">Repeat</keyword>
<dbReference type="Gene3D" id="2.60.40.2030">
    <property type="match status" value="12"/>
</dbReference>
<dbReference type="Pfam" id="PF00353">
    <property type="entry name" value="HemolysinCabind"/>
    <property type="match status" value="1"/>
</dbReference>
<dbReference type="SUPFAM" id="SSF141072">
    <property type="entry name" value="CalX-like"/>
    <property type="match status" value="12"/>
</dbReference>
<keyword evidence="8" id="KW-1185">Reference proteome</keyword>
<dbReference type="InterPro" id="IPR011049">
    <property type="entry name" value="Serralysin-like_metalloprot_C"/>
</dbReference>
<keyword evidence="3" id="KW-0106">Calcium</keyword>
<feature type="region of interest" description="Disordered" evidence="5">
    <location>
        <begin position="1378"/>
        <end position="1403"/>
    </location>
</feature>
<dbReference type="InterPro" id="IPR019960">
    <property type="entry name" value="T1SS_VCA0849"/>
</dbReference>
<organism evidence="7 8">
    <name type="scientific">Pseudoteredinibacter isoporae</name>
    <dbReference type="NCBI Taxonomy" id="570281"/>
    <lineage>
        <taxon>Bacteria</taxon>
        <taxon>Pseudomonadati</taxon>
        <taxon>Pseudomonadota</taxon>
        <taxon>Gammaproteobacteria</taxon>
        <taxon>Cellvibrionales</taxon>
        <taxon>Cellvibrionaceae</taxon>
        <taxon>Pseudoteredinibacter</taxon>
    </lineage>
</organism>
<proteinExistence type="predicted"/>
<dbReference type="GO" id="GO:0005509">
    <property type="term" value="F:calcium ion binding"/>
    <property type="evidence" value="ECO:0007669"/>
    <property type="project" value="InterPro"/>
</dbReference>
<feature type="compositionally biased region" description="Polar residues" evidence="5">
    <location>
        <begin position="1561"/>
        <end position="1576"/>
    </location>
</feature>
<evidence type="ECO:0000313" key="7">
    <source>
        <dbReference type="EMBL" id="MBB6523907.1"/>
    </source>
</evidence>
<dbReference type="InterPro" id="IPR003644">
    <property type="entry name" value="Calx_beta"/>
</dbReference>
<evidence type="ECO:0000259" key="6">
    <source>
        <dbReference type="SMART" id="SM00237"/>
    </source>
</evidence>
<feature type="domain" description="Calx-beta" evidence="6">
    <location>
        <begin position="652"/>
        <end position="749"/>
    </location>
</feature>
<protein>
    <submittedName>
        <fullName evidence="7">VCBS repeat-containing protein</fullName>
    </submittedName>
</protein>
<dbReference type="Pfam" id="PF03160">
    <property type="entry name" value="Calx-beta"/>
    <property type="match status" value="10"/>
</dbReference>
<dbReference type="InterPro" id="IPR051171">
    <property type="entry name" value="CaCA"/>
</dbReference>
<dbReference type="SMART" id="SM00237">
    <property type="entry name" value="Calx_beta"/>
    <property type="match status" value="2"/>
</dbReference>
<comment type="caution">
    <text evidence="7">The sequence shown here is derived from an EMBL/GenBank/DDBJ whole genome shotgun (WGS) entry which is preliminary data.</text>
</comment>
<feature type="compositionally biased region" description="Polar residues" evidence="5">
    <location>
        <begin position="1378"/>
        <end position="1392"/>
    </location>
</feature>
<dbReference type="GO" id="GO:0016020">
    <property type="term" value="C:membrane"/>
    <property type="evidence" value="ECO:0007669"/>
    <property type="project" value="InterPro"/>
</dbReference>
<accession>A0A7X0N051</accession>
<reference evidence="7 8" key="1">
    <citation type="submission" date="2020-08" db="EMBL/GenBank/DDBJ databases">
        <title>Genomic Encyclopedia of Type Strains, Phase IV (KMG-IV): sequencing the most valuable type-strain genomes for metagenomic binning, comparative biology and taxonomic classification.</title>
        <authorList>
            <person name="Goeker M."/>
        </authorList>
    </citation>
    <scope>NUCLEOTIDE SEQUENCE [LARGE SCALE GENOMIC DNA]</scope>
    <source>
        <strain evidence="7 8">DSM 22368</strain>
    </source>
</reference>
<feature type="domain" description="Calx-beta" evidence="6">
    <location>
        <begin position="158"/>
        <end position="255"/>
    </location>
</feature>
<sequence length="2150" mass="219155">TIAGAITTAYEAVENSTDTVTTTIHDETTPGGTPNTPTPGTEDTVYARLTQSTDTIAEDGGQVTYTVTLVDQNGTPVTVPAGETVTVGLAYTGTAAGTDYSGEQTSVTITAGNNNASFVVTGVDDAVSEGNETIILDIDSITDSGAFENVEEHADNQVTTTIVDDEATPSLSINDVTVDEAAGTATFTVTLDPVASGPVTVDYVTNNGTATAGADYTTTNGTLTFAAGVATQTISVPITDDVLDENSENFTVVLSNASGANISDDTGVGTILDEATPGTDDTVTVSLAGPANVVEGETTTDYTVTLSEPVPAGNNVTVNLTYTYTTASGSDITEVASVVVTGGNSTATFNIQTLDDAFNEGAEQFNVAIGTVTDTDSSFEAIAVDTANDDVTTTITDQTGSDNPPGSEDTVIVSLTGPANVVEGETTTDYTVTLSETVPAGSSVTVNLTYTYTTASGSDITEVASVVVTGGNNTATFNIVTLDDALDEGAENFNVAIGTITDTNNAFEAITAHNTANNVNTTITDQTGSDNPPGTEDTIYARLTQSTDTIAEDGGQVTYTVTLVDQNGTPVNVPAGETVTVGLAYTGTAAGTDYSGEQTSVTITGGNNNASFVVTGVDDAVSEGNETIILDIDSITDSGAFENVEEHADNQVTTTIVDDEATPSLSIDDVTVDEAAGTATFTVTLDPVASGPVTVDYVTNNGTATAGADYTTTNGTLTFAAGVATQTISVPITDDVLDENSENFTVVLSNASGANISDDTGVGTILDEATPGTDDTVTVSLAGPANVVEGETTTAYTVTLSEPVPAGNNVTVNLTYTYTTASGSDITEVASVVVTGGNSTATFNIQTLDDAFNEGAEQFNVAIGTVTDTDSSFEAIAVDTANDDVTTTITDQTGSDNPPGSEDTVIVSLTGPTNVVEGETTTDYTVTLSETVPAGSSVTVNLTYTYTTAEGDDITEVASVVVNGGSNTATFDIDTIDDALAEGAEDFNVAIGTITDTNNEFEAIAAHSTNNNVTTTITDQTGSDNPPGAEDTVIVSLVGPANVVEGETTTDYTVTLSESVPVGSNVTVNLSYTYTTASGTDITEVASVVVTGGNSSATFNIATLDDAFAEGAENFNVAIGSTSGGVFEAIIPHATNNNVTTTITDQTGSDNPPGSEDTVIASLTGPANVVEGETTTNYTVTLSETVPAGSSVTVNLTYTYTTAEGDDITEVASVVVNGGSNTATFTIDTHDDALAEGAENFNVAIGTIVDTNNEFEAIAAHATSNNVTTTITDQTGSDNPPGDEDTVFAVIESDGAVNEGSNSLFTVSLIDQNGAPVTVTADMEVNVVFANGTAENGDYTATAQTVTILNGNSSVQVTVPTAVDADFDDETFTASISGVGTGSSQFENVDTTNGRDGRTPSAEATITDTQGDVVVRINDPVGSLTEGETGTFTVGLFDVNGNPAPNATSDVTVNITYTGTATDGSDYTQVASVTIPAGSNSVDLDIVTLVDTVANEPDETVNIQLDSVTGGGFGNISIDSGADTADLTIEDGTPTVQITGSNQAFERGLAASGSGELADGNASNNSDTSEVTTGTIEFTDGSGGATVEISFGGTTITAAVGATITGDNGTLTITSITPPTSSTPGEVNYSYELTSRENHDGTNDNDTFQVVVSDNDGDAADNATTDLVIDIVDDGPSTNGQTRVMTIDVDTIVLNSYVAGFENEVIGTDNQPDPTWDFAEIQNDADALPDQIEWGQAASTSRSGYELVDDTGLASAAGEVVQTDQLVEFGTFTHHNWPTFSNTGTIESVDLTLTVNVVINGVSTPVTLTLTLDHNETPNANPQPINGGANTSDQDVITLPTTTQTVTVGGQDYEISIEGFLDSGGNAVNTIYTDESASNTFTVVGKVTSTDPLPVVTGRVDVESGADTGATVSWGAPSSTTLGTFTSGADGSYSFQVNRQTKDSLSAGDTETLTVPYTVTDSDGTTTSSSVTIVIAGKDAITGTSAGETLNGTSGNDSIVADAGADTLNGGAGNDTLYGEAGNDTLIGGAGEDILFGGTGADTFVLDTGITTGVQDVVKDFSITDDVLDLSSLLPDGASAATLDQYLHFEEDGSDIIIHVNTDGDYDANTRDDSKDEYTIRIENADAAFFNQTDQDVIQVLLNNNAIDTV</sequence>
<dbReference type="PANTHER" id="PTHR11878">
    <property type="entry name" value="SODIUM/CALCIUM EXCHANGER"/>
    <property type="match status" value="1"/>
</dbReference>
<dbReference type="NCBIfam" id="TIGR03661">
    <property type="entry name" value="T1SS_VCA0849"/>
    <property type="match status" value="1"/>
</dbReference>
<keyword evidence="4" id="KW-0813">Transport</keyword>
<keyword evidence="4" id="KW-0406">Ion transport</keyword>
<gene>
    <name evidence="7" type="ORF">HNR48_004225</name>
</gene>
<feature type="region of interest" description="Disordered" evidence="5">
    <location>
        <begin position="1552"/>
        <end position="1579"/>
    </location>
</feature>
<dbReference type="InParanoid" id="A0A7X0N051"/>
<dbReference type="PANTHER" id="PTHR11878:SF65">
    <property type="entry name" value="NA_CA-EXCHANGE PROTEIN, ISOFORM G"/>
    <property type="match status" value="1"/>
</dbReference>
<dbReference type="InterPro" id="IPR038081">
    <property type="entry name" value="CalX-like_sf"/>
</dbReference>
<dbReference type="EMBL" id="JACHHT010000009">
    <property type="protein sequence ID" value="MBB6523907.1"/>
    <property type="molecule type" value="Genomic_DNA"/>
</dbReference>
<dbReference type="NCBIfam" id="TIGR01965">
    <property type="entry name" value="VCBS_repeat"/>
    <property type="match status" value="1"/>
</dbReference>
<evidence type="ECO:0000256" key="3">
    <source>
        <dbReference type="ARBA" id="ARBA00022837"/>
    </source>
</evidence>
<dbReference type="GO" id="GO:0030001">
    <property type="term" value="P:metal ion transport"/>
    <property type="evidence" value="ECO:0007669"/>
    <property type="project" value="TreeGrafter"/>
</dbReference>
<feature type="non-terminal residue" evidence="7">
    <location>
        <position position="1"/>
    </location>
</feature>
<evidence type="ECO:0000256" key="1">
    <source>
        <dbReference type="ARBA" id="ARBA00022729"/>
    </source>
</evidence>
<dbReference type="PROSITE" id="PS00330">
    <property type="entry name" value="HEMOLYSIN_CALCIUM"/>
    <property type="match status" value="2"/>
</dbReference>